<sequence>MEINSTLAAVSSGDALQQAVGITLLNKVQDTQAAQAAVMLQDFAAAQHPHLGKSLDIKI</sequence>
<dbReference type="Pfam" id="PF14070">
    <property type="entry name" value="YjfB_motility"/>
    <property type="match status" value="1"/>
</dbReference>
<organism evidence="1 2">
    <name type="scientific">Paenibacillus radicis</name>
    <name type="common">ex Xue et al. 2023</name>
    <dbReference type="NCBI Taxonomy" id="2972489"/>
    <lineage>
        <taxon>Bacteria</taxon>
        <taxon>Bacillati</taxon>
        <taxon>Bacillota</taxon>
        <taxon>Bacilli</taxon>
        <taxon>Bacillales</taxon>
        <taxon>Paenibacillaceae</taxon>
        <taxon>Paenibacillus</taxon>
    </lineage>
</organism>
<comment type="caution">
    <text evidence="1">The sequence shown here is derived from an EMBL/GenBank/DDBJ whole genome shotgun (WGS) entry which is preliminary data.</text>
</comment>
<dbReference type="Proteomes" id="UP001300012">
    <property type="component" value="Unassembled WGS sequence"/>
</dbReference>
<keyword evidence="2" id="KW-1185">Reference proteome</keyword>
<name>A0ABT1YH06_9BACL</name>
<proteinExistence type="predicted"/>
<gene>
    <name evidence="1" type="ORF">NV381_14865</name>
</gene>
<dbReference type="RefSeq" id="WP_258214078.1">
    <property type="nucleotide sequence ID" value="NZ_JANQBD010000010.1"/>
</dbReference>
<reference evidence="1 2" key="1">
    <citation type="submission" date="2022-08" db="EMBL/GenBank/DDBJ databases">
        <title>Paenibacillus endoradicis sp. nov., Paenibacillus radicibacter sp. nov and Paenibacillus pararadicis sp. nov., three cold-adapted plant growth-promoting bacteria isolated from root of Larix gmelinii in Great Khingan.</title>
        <authorList>
            <person name="Xue H."/>
        </authorList>
    </citation>
    <scope>NUCLEOTIDE SEQUENCE [LARGE SCALE GENOMIC DNA]</scope>
    <source>
        <strain evidence="1 2">N5-1-1-5</strain>
    </source>
</reference>
<protein>
    <submittedName>
        <fullName evidence="1">YjfB family protein</fullName>
    </submittedName>
</protein>
<evidence type="ECO:0000313" key="1">
    <source>
        <dbReference type="EMBL" id="MCR8632485.1"/>
    </source>
</evidence>
<dbReference type="EMBL" id="JANQBD010000010">
    <property type="protein sequence ID" value="MCR8632485.1"/>
    <property type="molecule type" value="Genomic_DNA"/>
</dbReference>
<evidence type="ECO:0000313" key="2">
    <source>
        <dbReference type="Proteomes" id="UP001300012"/>
    </source>
</evidence>
<dbReference type="InterPro" id="IPR025906">
    <property type="entry name" value="YjfB_motility"/>
</dbReference>
<accession>A0ABT1YH06</accession>